<gene>
    <name evidence="1" type="ORF">H0235_001305</name>
</gene>
<proteinExistence type="predicted"/>
<sequence>MRLKVGYQARTMQIEGTERNRELKMNSKTKGNPNIQGGAFKSEQLNISVIYAGSIVDDGGSGSSGGGSDGDGGYSLYPTSARATGIMEVSLLRSTFGIEEKRVQMLLVGRDIREYIESPLECQYFEISSISMVVLKMARDTDTDVARRIKDMRRRER</sequence>
<accession>A0A834PFT7</accession>
<reference evidence="1" key="1">
    <citation type="journal article" date="2020" name="G3 (Bethesda)">
        <title>High-Quality Assemblies for Three Invasive Social Wasps from the &lt;i&gt;Vespula&lt;/i&gt; Genus.</title>
        <authorList>
            <person name="Harrop T.W.R."/>
            <person name="Guhlin J."/>
            <person name="McLaughlin G.M."/>
            <person name="Permina E."/>
            <person name="Stockwell P."/>
            <person name="Gilligan J."/>
            <person name="Le Lec M.F."/>
            <person name="Gruber M.A.M."/>
            <person name="Quinn O."/>
            <person name="Lovegrove M."/>
            <person name="Duncan E.J."/>
            <person name="Remnant E.J."/>
            <person name="Van Eeckhoven J."/>
            <person name="Graham B."/>
            <person name="Knapp R.A."/>
            <person name="Langford K.W."/>
            <person name="Kronenberg Z."/>
            <person name="Press M.O."/>
            <person name="Eacker S.M."/>
            <person name="Wilson-Rankin E.E."/>
            <person name="Purcell J."/>
            <person name="Lester P.J."/>
            <person name="Dearden P.K."/>
        </authorList>
    </citation>
    <scope>NUCLEOTIDE SEQUENCE</scope>
    <source>
        <strain evidence="1">Volc-1</strain>
    </source>
</reference>
<dbReference type="Proteomes" id="UP000600918">
    <property type="component" value="Unassembled WGS sequence"/>
</dbReference>
<evidence type="ECO:0000313" key="2">
    <source>
        <dbReference type="Proteomes" id="UP000600918"/>
    </source>
</evidence>
<dbReference type="EMBL" id="JACSDY010000001">
    <property type="protein sequence ID" value="KAF7438914.1"/>
    <property type="molecule type" value="Genomic_DNA"/>
</dbReference>
<dbReference type="AlphaFoldDB" id="A0A834PFT7"/>
<evidence type="ECO:0000313" key="1">
    <source>
        <dbReference type="EMBL" id="KAF7438914.1"/>
    </source>
</evidence>
<keyword evidence="2" id="KW-1185">Reference proteome</keyword>
<name>A0A834PFT7_VESPE</name>
<organism evidence="1 2">
    <name type="scientific">Vespula pensylvanica</name>
    <name type="common">Western yellow jacket</name>
    <name type="synonym">Wasp</name>
    <dbReference type="NCBI Taxonomy" id="30213"/>
    <lineage>
        <taxon>Eukaryota</taxon>
        <taxon>Metazoa</taxon>
        <taxon>Ecdysozoa</taxon>
        <taxon>Arthropoda</taxon>
        <taxon>Hexapoda</taxon>
        <taxon>Insecta</taxon>
        <taxon>Pterygota</taxon>
        <taxon>Neoptera</taxon>
        <taxon>Endopterygota</taxon>
        <taxon>Hymenoptera</taxon>
        <taxon>Apocrita</taxon>
        <taxon>Aculeata</taxon>
        <taxon>Vespoidea</taxon>
        <taxon>Vespidae</taxon>
        <taxon>Vespinae</taxon>
        <taxon>Vespula</taxon>
    </lineage>
</organism>
<protein>
    <submittedName>
        <fullName evidence="1">Uncharacterized protein</fullName>
    </submittedName>
</protein>
<comment type="caution">
    <text evidence="1">The sequence shown here is derived from an EMBL/GenBank/DDBJ whole genome shotgun (WGS) entry which is preliminary data.</text>
</comment>